<gene>
    <name evidence="2" type="ORF">VM1G_07648</name>
</gene>
<accession>A0A194W7Z0</accession>
<dbReference type="Proteomes" id="UP000078559">
    <property type="component" value="Chromosome 8"/>
</dbReference>
<evidence type="ECO:0000259" key="1">
    <source>
        <dbReference type="Pfam" id="PF07985"/>
    </source>
</evidence>
<dbReference type="Pfam" id="PF07985">
    <property type="entry name" value="SRR1"/>
    <property type="match status" value="1"/>
</dbReference>
<dbReference type="AlphaFoldDB" id="A0A194W7Z0"/>
<dbReference type="EMBL" id="CM003105">
    <property type="protein sequence ID" value="KUI72203.1"/>
    <property type="molecule type" value="Genomic_DNA"/>
</dbReference>
<proteinExistence type="predicted"/>
<organism evidence="2 3">
    <name type="scientific">Cytospora mali</name>
    <name type="common">Apple Valsa canker fungus</name>
    <name type="synonym">Valsa mali</name>
    <dbReference type="NCBI Taxonomy" id="578113"/>
    <lineage>
        <taxon>Eukaryota</taxon>
        <taxon>Fungi</taxon>
        <taxon>Dikarya</taxon>
        <taxon>Ascomycota</taxon>
        <taxon>Pezizomycotina</taxon>
        <taxon>Sordariomycetes</taxon>
        <taxon>Sordariomycetidae</taxon>
        <taxon>Diaporthales</taxon>
        <taxon>Cytosporaceae</taxon>
        <taxon>Cytospora</taxon>
    </lineage>
</organism>
<reference evidence="2" key="1">
    <citation type="submission" date="2014-12" db="EMBL/GenBank/DDBJ databases">
        <title>Genome Sequence of Valsa Canker Pathogens Uncovers a Specific Adaption of Colonization on Woody Bark.</title>
        <authorList>
            <person name="Yin Z."/>
            <person name="Liu H."/>
            <person name="Gao X."/>
            <person name="Li Z."/>
            <person name="Song N."/>
            <person name="Ke X."/>
            <person name="Dai Q."/>
            <person name="Wu Y."/>
            <person name="Sun Y."/>
            <person name="Xu J.-R."/>
            <person name="Kang Z.K."/>
            <person name="Wang L."/>
            <person name="Huang L."/>
        </authorList>
    </citation>
    <scope>NUCLEOTIDE SEQUENCE [LARGE SCALE GENOMIC DNA]</scope>
    <source>
        <strain evidence="2">03-8</strain>
    </source>
</reference>
<protein>
    <recommendedName>
        <fullName evidence="1">SRR1-like domain-containing protein</fullName>
    </recommendedName>
</protein>
<keyword evidence="3" id="KW-1185">Reference proteome</keyword>
<feature type="domain" description="SRR1-like" evidence="1">
    <location>
        <begin position="170"/>
        <end position="288"/>
    </location>
</feature>
<sequence length="351" mass="39951">MDEPPIPPAETTEARVMKDRIRAIYSSGVQFFTKSALENLMHQVDEMETLIDNGQPVDGKVFLIEGIHGKMVESEIPYCVLEPDYEGGLRVRLNLGFRTYQHLIRMVDYGLSQLAYCPLRVGYRTVDPDQNNDLDLTRELFHAGIKTWEASEGCKRLRSAVETASIPGPITKIIAFANSTFSKNDESRRHTSIVQHALMLTLKNCIEARGSVGIKCFAQDPIYTEVDKSVLQEVGITILDNPRGFLEMDEQSVVLSFGPNIPVRQIVSDIARPAVLVWNTVVNNEDETIRNWSRNWPPPRPWKTLEELEGQICDPESSRLQDMIENEYVEMLNLDEGFDTAFRESKAYIRR</sequence>
<dbReference type="PANTHER" id="PTHR42080:SF3">
    <property type="entry name" value="SRR1-LIKE DOMAIN-CONTAINING PROTEIN"/>
    <property type="match status" value="1"/>
</dbReference>
<evidence type="ECO:0000313" key="3">
    <source>
        <dbReference type="Proteomes" id="UP000078559"/>
    </source>
</evidence>
<name>A0A194W7Z0_CYTMA</name>
<evidence type="ECO:0000313" key="2">
    <source>
        <dbReference type="EMBL" id="KUI72203.1"/>
    </source>
</evidence>
<dbReference type="InterPro" id="IPR012942">
    <property type="entry name" value="SRR1-like"/>
</dbReference>
<dbReference type="PANTHER" id="PTHR42080">
    <property type="entry name" value="SRR1 DOMAIN-CONTAINING PROTEIN"/>
    <property type="match status" value="1"/>
</dbReference>
<dbReference type="OrthoDB" id="5230585at2759"/>